<evidence type="ECO:0000256" key="1">
    <source>
        <dbReference type="SAM" id="MobiDB-lite"/>
    </source>
</evidence>
<dbReference type="SMART" id="SM00220">
    <property type="entry name" value="S_TKc"/>
    <property type="match status" value="1"/>
</dbReference>
<gene>
    <name evidence="3" type="ORF">SCHPADRAFT_908516</name>
</gene>
<evidence type="ECO:0000313" key="3">
    <source>
        <dbReference type="EMBL" id="KLO08592.1"/>
    </source>
</evidence>
<evidence type="ECO:0000259" key="2">
    <source>
        <dbReference type="PROSITE" id="PS50011"/>
    </source>
</evidence>
<dbReference type="InParanoid" id="A0A0H2RB31"/>
<dbReference type="InterPro" id="IPR000719">
    <property type="entry name" value="Prot_kinase_dom"/>
</dbReference>
<dbReference type="GO" id="GO:0004672">
    <property type="term" value="F:protein kinase activity"/>
    <property type="evidence" value="ECO:0007669"/>
    <property type="project" value="InterPro"/>
</dbReference>
<name>A0A0H2RB31_9AGAM</name>
<dbReference type="Gene3D" id="1.10.510.10">
    <property type="entry name" value="Transferase(Phosphotransferase) domain 1"/>
    <property type="match status" value="1"/>
</dbReference>
<evidence type="ECO:0000313" key="4">
    <source>
        <dbReference type="Proteomes" id="UP000053477"/>
    </source>
</evidence>
<accession>A0A0H2RB31</accession>
<dbReference type="OrthoDB" id="5987198at2759"/>
<dbReference type="PROSITE" id="PS50011">
    <property type="entry name" value="PROTEIN_KINASE_DOM"/>
    <property type="match status" value="1"/>
</dbReference>
<dbReference type="SUPFAM" id="SSF56112">
    <property type="entry name" value="Protein kinase-like (PK-like)"/>
    <property type="match status" value="1"/>
</dbReference>
<dbReference type="Proteomes" id="UP000053477">
    <property type="component" value="Unassembled WGS sequence"/>
</dbReference>
<keyword evidence="4" id="KW-1185">Reference proteome</keyword>
<dbReference type="EMBL" id="KQ086086">
    <property type="protein sequence ID" value="KLO08592.1"/>
    <property type="molecule type" value="Genomic_DNA"/>
</dbReference>
<proteinExistence type="predicted"/>
<dbReference type="InterPro" id="IPR011009">
    <property type="entry name" value="Kinase-like_dom_sf"/>
</dbReference>
<sequence>MMSENKQCVHKSRTPDLKPSVCSMALNGNYEHSAPKPDEQEQAGSPQPDDSNAFEGALEPWEIEWRDRFERLKAKGYILRPRFRPGWQPSWLRSGITGYERFRYEDFLDHEIANAIDATRSKDNSIVMIKRVPEGDDGTEFEIAKFFTTLRDPRNHCVPILDSFEIEGDEAIYMVMPLLRDFNDPPFYAVKDVVDFVHQTLEGTKFMHNRLVAHRDLARFNIMMDGTPLYPKGFHPSRKFRSPSAQRFVRGRYRLHAPPVVYYFVDFGLSTKYEGDGPYRAWGIDGQDRDAPELQELGRGFYDPFALDIFTLGNVYKKYLLDKYANLKFLRPLVEIMTRKNPTDRPTINEAMFLFEPIYQNRTRPKFRKRLHPFHEDRTTRCFRDSVAAYRDMGHMSWYFVSYWYRLLTLQRPWKAER</sequence>
<feature type="region of interest" description="Disordered" evidence="1">
    <location>
        <begin position="1"/>
        <end position="54"/>
    </location>
</feature>
<protein>
    <recommendedName>
        <fullName evidence="2">Protein kinase domain-containing protein</fullName>
    </recommendedName>
</protein>
<reference evidence="3 4" key="1">
    <citation type="submission" date="2015-04" db="EMBL/GenBank/DDBJ databases">
        <title>Complete genome sequence of Schizopora paradoxa KUC8140, a cosmopolitan wood degrader in East Asia.</title>
        <authorList>
            <consortium name="DOE Joint Genome Institute"/>
            <person name="Min B."/>
            <person name="Park H."/>
            <person name="Jang Y."/>
            <person name="Kim J.-J."/>
            <person name="Kim K.H."/>
            <person name="Pangilinan J."/>
            <person name="Lipzen A."/>
            <person name="Riley R."/>
            <person name="Grigoriev I.V."/>
            <person name="Spatafora J.W."/>
            <person name="Choi I.-G."/>
        </authorList>
    </citation>
    <scope>NUCLEOTIDE SEQUENCE [LARGE SCALE GENOMIC DNA]</scope>
    <source>
        <strain evidence="3 4">KUC8140</strain>
    </source>
</reference>
<organism evidence="3 4">
    <name type="scientific">Schizopora paradoxa</name>
    <dbReference type="NCBI Taxonomy" id="27342"/>
    <lineage>
        <taxon>Eukaryota</taxon>
        <taxon>Fungi</taxon>
        <taxon>Dikarya</taxon>
        <taxon>Basidiomycota</taxon>
        <taxon>Agaricomycotina</taxon>
        <taxon>Agaricomycetes</taxon>
        <taxon>Hymenochaetales</taxon>
        <taxon>Schizoporaceae</taxon>
        <taxon>Schizopora</taxon>
    </lineage>
</organism>
<dbReference type="AlphaFoldDB" id="A0A0H2RB31"/>
<dbReference type="GO" id="GO:0005524">
    <property type="term" value="F:ATP binding"/>
    <property type="evidence" value="ECO:0007669"/>
    <property type="project" value="InterPro"/>
</dbReference>
<feature type="domain" description="Protein kinase" evidence="2">
    <location>
        <begin position="102"/>
        <end position="375"/>
    </location>
</feature>